<dbReference type="InterPro" id="IPR042036">
    <property type="entry name" value="RRP8_N"/>
</dbReference>
<reference evidence="10" key="1">
    <citation type="submission" date="2013-10" db="EMBL/GenBank/DDBJ databases">
        <title>Genomic analysis of the causative agents of coccidiosis in chickens.</title>
        <authorList>
            <person name="Reid A.J."/>
            <person name="Blake D."/>
            <person name="Billington K."/>
            <person name="Browne H."/>
            <person name="Dunn M."/>
            <person name="Hung S."/>
            <person name="Kawahara F."/>
            <person name="Miranda-Saavedra D."/>
            <person name="Mourier T."/>
            <person name="Nagra H."/>
            <person name="Otto T.D."/>
            <person name="Rawlings N."/>
            <person name="Sanchez A."/>
            <person name="Sanders M."/>
            <person name="Subramaniam C."/>
            <person name="Tay Y."/>
            <person name="Dear P."/>
            <person name="Doerig C."/>
            <person name="Gruber A."/>
            <person name="Parkinson J."/>
            <person name="Shirley M."/>
            <person name="Wan K.L."/>
            <person name="Berriman M."/>
            <person name="Tomley F."/>
            <person name="Pain A."/>
        </authorList>
    </citation>
    <scope>NUCLEOTIDE SEQUENCE</scope>
    <source>
        <strain evidence="10">Houghton</strain>
    </source>
</reference>
<keyword evidence="5 8" id="KW-0808">Transferase</keyword>
<feature type="compositionally biased region" description="Basic residues" evidence="9">
    <location>
        <begin position="106"/>
        <end position="117"/>
    </location>
</feature>
<dbReference type="EMBL" id="HG670901">
    <property type="protein sequence ID" value="CDI78658.1"/>
    <property type="molecule type" value="Genomic_DNA"/>
</dbReference>
<dbReference type="RefSeq" id="XP_013251132.1">
    <property type="nucleotide sequence ID" value="XM_013395678.1"/>
</dbReference>
<evidence type="ECO:0000256" key="9">
    <source>
        <dbReference type="SAM" id="MobiDB-lite"/>
    </source>
</evidence>
<evidence type="ECO:0000256" key="6">
    <source>
        <dbReference type="ARBA" id="ARBA00022691"/>
    </source>
</evidence>
<gene>
    <name evidence="10" type="ORF">EAH_00008260</name>
</gene>
<name>U6GHA1_EIMAC</name>
<reference evidence="10" key="2">
    <citation type="submission" date="2013-10" db="EMBL/GenBank/DDBJ databases">
        <authorList>
            <person name="Aslett M."/>
        </authorList>
    </citation>
    <scope>NUCLEOTIDE SEQUENCE</scope>
    <source>
        <strain evidence="10">Houghton</strain>
    </source>
</reference>
<evidence type="ECO:0000313" key="11">
    <source>
        <dbReference type="Proteomes" id="UP000018050"/>
    </source>
</evidence>
<dbReference type="OMA" id="WPAFLKE"/>
<keyword evidence="7 8" id="KW-0539">Nucleus</keyword>
<dbReference type="GO" id="GO:0032259">
    <property type="term" value="P:methylation"/>
    <property type="evidence" value="ECO:0007669"/>
    <property type="project" value="UniProtKB-KW"/>
</dbReference>
<evidence type="ECO:0000256" key="7">
    <source>
        <dbReference type="ARBA" id="ARBA00023242"/>
    </source>
</evidence>
<dbReference type="GeneID" id="25268896"/>
<dbReference type="EC" id="2.1.1.-" evidence="8"/>
<feature type="compositionally biased region" description="Low complexity" evidence="9">
    <location>
        <begin position="175"/>
        <end position="184"/>
    </location>
</feature>
<evidence type="ECO:0000256" key="2">
    <source>
        <dbReference type="ARBA" id="ARBA00006301"/>
    </source>
</evidence>
<evidence type="ECO:0000313" key="10">
    <source>
        <dbReference type="EMBL" id="CDI78658.1"/>
    </source>
</evidence>
<feature type="compositionally biased region" description="Low complexity" evidence="9">
    <location>
        <begin position="58"/>
        <end position="68"/>
    </location>
</feature>
<keyword evidence="4 8" id="KW-0489">Methyltransferase</keyword>
<feature type="compositionally biased region" description="Low complexity" evidence="9">
    <location>
        <begin position="16"/>
        <end position="29"/>
    </location>
</feature>
<evidence type="ECO:0000256" key="1">
    <source>
        <dbReference type="ARBA" id="ARBA00004604"/>
    </source>
</evidence>
<comment type="function">
    <text evidence="8">Probable methyltransferase required to silence rDNA.</text>
</comment>
<dbReference type="AlphaFoldDB" id="U6GHA1"/>
<dbReference type="PANTHER" id="PTHR12787:SF0">
    <property type="entry name" value="RIBOSOMAL RNA-PROCESSING PROTEIN 8"/>
    <property type="match status" value="1"/>
</dbReference>
<protein>
    <recommendedName>
        <fullName evidence="8">Ribosomal RNA-processing protein 8</fullName>
        <ecNumber evidence="8">2.1.1.-</ecNumber>
    </recommendedName>
</protein>
<dbReference type="GO" id="GO:0008168">
    <property type="term" value="F:methyltransferase activity"/>
    <property type="evidence" value="ECO:0007669"/>
    <property type="project" value="UniProtKB-KW"/>
</dbReference>
<feature type="region of interest" description="Disordered" evidence="9">
    <location>
        <begin position="1"/>
        <end position="145"/>
    </location>
</feature>
<evidence type="ECO:0000256" key="8">
    <source>
        <dbReference type="RuleBase" id="RU365074"/>
    </source>
</evidence>
<keyword evidence="3 8" id="KW-0698">rRNA processing</keyword>
<dbReference type="GO" id="GO:0005730">
    <property type="term" value="C:nucleolus"/>
    <property type="evidence" value="ECO:0007669"/>
    <property type="project" value="UniProtKB-SubCell"/>
</dbReference>
<dbReference type="InterPro" id="IPR029063">
    <property type="entry name" value="SAM-dependent_MTases_sf"/>
</dbReference>
<dbReference type="CDD" id="cd02440">
    <property type="entry name" value="AdoMet_MTases"/>
    <property type="match status" value="1"/>
</dbReference>
<dbReference type="Proteomes" id="UP000018050">
    <property type="component" value="Unassembled WGS sequence"/>
</dbReference>
<comment type="similarity">
    <text evidence="2 8">Belongs to the methyltransferase superfamily. RRP8 family.</text>
</comment>
<accession>U6GHA1</accession>
<dbReference type="VEuPathDB" id="ToxoDB:EAH_00008260"/>
<dbReference type="PANTHER" id="PTHR12787">
    <property type="entry name" value="RIBOSOMAL RNA-PROCESSING PROTEIN 8"/>
    <property type="match status" value="1"/>
</dbReference>
<sequence length="362" mass="40310">MLSLRYKSRRIESRGRPLTGALTPGLLLGKRADRPDPSVDYTGGGQLSDSPQQTNGSRAQRQRQQQQEAADEPACTPSKAAHNAAQQSSTESLHCRGGESSFFRAREKKKRQKRKRNLVGEDGGEGKVGSKHMSFHSGPEGNLSQQAANRFGSELSSSLEEAKVVEVASSHQHQKQQNQEQQQQQLLVKQFSGRGAAASFSSNVIDRLQGGRFRSLNEFLYTKKGDEAFSKYQEEPQLFDIYHAGYRAQVRRWPLNPLDCVAAWLSKRPKEWIVGDFGCGEAALSLRFPERKFHSFDLVAANERITACDISNVPLADASLDVAVFCLSLMGQNWPAFLKEARRVLRNRRKEPFVFTASAAAI</sequence>
<feature type="compositionally biased region" description="Polar residues" evidence="9">
    <location>
        <begin position="47"/>
        <end position="57"/>
    </location>
</feature>
<feature type="region of interest" description="Disordered" evidence="9">
    <location>
        <begin position="162"/>
        <end position="184"/>
    </location>
</feature>
<evidence type="ECO:0000256" key="5">
    <source>
        <dbReference type="ARBA" id="ARBA00022679"/>
    </source>
</evidence>
<dbReference type="Pfam" id="PF05148">
    <property type="entry name" value="Methyltransf_8"/>
    <property type="match status" value="1"/>
</dbReference>
<dbReference type="GO" id="GO:0006364">
    <property type="term" value="P:rRNA processing"/>
    <property type="evidence" value="ECO:0007669"/>
    <property type="project" value="UniProtKB-UniRule"/>
</dbReference>
<dbReference type="FunFam" id="1.10.10.2150:FF:000001">
    <property type="entry name" value="Ribosomal RNA-processing protein 8"/>
    <property type="match status" value="1"/>
</dbReference>
<keyword evidence="11" id="KW-1185">Reference proteome</keyword>
<dbReference type="Gene3D" id="3.40.50.150">
    <property type="entry name" value="Vaccinia Virus protein VP39"/>
    <property type="match status" value="1"/>
</dbReference>
<dbReference type="OrthoDB" id="10258825at2759"/>
<dbReference type="InterPro" id="IPR007823">
    <property type="entry name" value="RRP8"/>
</dbReference>
<evidence type="ECO:0000256" key="3">
    <source>
        <dbReference type="ARBA" id="ARBA00022552"/>
    </source>
</evidence>
<dbReference type="SUPFAM" id="SSF53335">
    <property type="entry name" value="S-adenosyl-L-methionine-dependent methyltransferases"/>
    <property type="match status" value="1"/>
</dbReference>
<evidence type="ECO:0000256" key="4">
    <source>
        <dbReference type="ARBA" id="ARBA00022603"/>
    </source>
</evidence>
<comment type="subcellular location">
    <subcellularLocation>
        <location evidence="1 8">Nucleus</location>
        <location evidence="1 8">Nucleolus</location>
    </subcellularLocation>
</comment>
<organism evidence="10 11">
    <name type="scientific">Eimeria acervulina</name>
    <name type="common">Coccidian parasite</name>
    <dbReference type="NCBI Taxonomy" id="5801"/>
    <lineage>
        <taxon>Eukaryota</taxon>
        <taxon>Sar</taxon>
        <taxon>Alveolata</taxon>
        <taxon>Apicomplexa</taxon>
        <taxon>Conoidasida</taxon>
        <taxon>Coccidia</taxon>
        <taxon>Eucoccidiorida</taxon>
        <taxon>Eimeriorina</taxon>
        <taxon>Eimeriidae</taxon>
        <taxon>Eimeria</taxon>
    </lineage>
</organism>
<dbReference type="Gene3D" id="1.10.10.2150">
    <property type="entry name" value="Ribosomal RNA-processing protein 8, N-terminal domain"/>
    <property type="match status" value="1"/>
</dbReference>
<proteinExistence type="inferred from homology"/>
<keyword evidence="6 8" id="KW-0949">S-adenosyl-L-methionine</keyword>